<accession>A0A7S5RAW7</accession>
<evidence type="ECO:0000313" key="1">
    <source>
        <dbReference type="EMBL" id="QIG71260.1"/>
    </source>
</evidence>
<protein>
    <submittedName>
        <fullName evidence="1">Uncharacterized protein</fullName>
    </submittedName>
</protein>
<sequence>MKISSMKPLMSTEDLKDYNYSIAAITTESVMVMADLFQFPPSEDDIIDFIKKVEEDPDMVQYGELTVGLGDQEFTEWVRSVVSDRFDEVTMEDHKRLN</sequence>
<organism evidence="1 2">
    <name type="scientific">Rhizobium phage RHph_TM30</name>
    <dbReference type="NCBI Taxonomy" id="2509764"/>
    <lineage>
        <taxon>Viruses</taxon>
        <taxon>Duplodnaviria</taxon>
        <taxon>Heunggongvirae</taxon>
        <taxon>Uroviricota</taxon>
        <taxon>Caudoviricetes</taxon>
        <taxon>Kleczkowskaviridae</taxon>
        <taxon>Cuauhnahuacvirus</taxon>
        <taxon>Cuauhnahuacvirus TM30</taxon>
    </lineage>
</organism>
<proteinExistence type="predicted"/>
<dbReference type="Proteomes" id="UP000629603">
    <property type="component" value="Segment"/>
</dbReference>
<dbReference type="EMBL" id="MN988521">
    <property type="protein sequence ID" value="QIG71260.1"/>
    <property type="molecule type" value="Genomic_DNA"/>
</dbReference>
<name>A0A7S5RAW7_9CAUD</name>
<reference evidence="1 2" key="1">
    <citation type="submission" date="2020-01" db="EMBL/GenBank/DDBJ databases">
        <title>Patterns of diversity and host range of bacteriophage communities associated with bean-nodulatin bacteria.</title>
        <authorList>
            <person name="Vann Cauwenberghe J."/>
            <person name="Santamaria R.I."/>
            <person name="Bustos P."/>
            <person name="Juarez S."/>
            <person name="Gonzalez V."/>
        </authorList>
    </citation>
    <scope>NUCLEOTIDE SEQUENCE [LARGE SCALE GENOMIC DNA]</scope>
</reference>
<gene>
    <name evidence="1" type="ORF">EVB93_153</name>
</gene>
<keyword evidence="2" id="KW-1185">Reference proteome</keyword>
<evidence type="ECO:0000313" key="2">
    <source>
        <dbReference type="Proteomes" id="UP000629603"/>
    </source>
</evidence>